<dbReference type="PANTHER" id="PTHR48027">
    <property type="entry name" value="HETEROGENEOUS NUCLEAR RIBONUCLEOPROTEIN 87F-RELATED"/>
    <property type="match status" value="1"/>
</dbReference>
<dbReference type="AlphaFoldDB" id="A0A117MJ16"/>
<dbReference type="InterPro" id="IPR035979">
    <property type="entry name" value="RBD_domain_sf"/>
</dbReference>
<gene>
    <name evidence="4" type="ORF">ASB62_10210</name>
</gene>
<keyword evidence="1" id="KW-0694">RNA-binding</keyword>
<dbReference type="PROSITE" id="PS50102">
    <property type="entry name" value="RRM"/>
    <property type="match status" value="1"/>
</dbReference>
<evidence type="ECO:0000256" key="1">
    <source>
        <dbReference type="ARBA" id="ARBA00022884"/>
    </source>
</evidence>
<evidence type="ECO:0000313" key="4">
    <source>
        <dbReference type="EMBL" id="KUL20212.1"/>
    </source>
</evidence>
<dbReference type="RefSeq" id="WP_012467012.1">
    <property type="nucleotide sequence ID" value="NZ_JAAXUX010000027.1"/>
</dbReference>
<dbReference type="Proteomes" id="UP000053937">
    <property type="component" value="Unassembled WGS sequence"/>
</dbReference>
<dbReference type="OMA" id="WFDDNES"/>
<name>A0A117MJ16_CHLLI</name>
<feature type="region of interest" description="Disordered" evidence="2">
    <location>
        <begin position="70"/>
        <end position="90"/>
    </location>
</feature>
<dbReference type="SMART" id="SM00360">
    <property type="entry name" value="RRM"/>
    <property type="match status" value="1"/>
</dbReference>
<accession>A0A117MJ16</accession>
<proteinExistence type="predicted"/>
<comment type="caution">
    <text evidence="4">The sequence shown here is derived from an EMBL/GenBank/DDBJ whole genome shotgun (WGS) entry which is preliminary data.</text>
</comment>
<dbReference type="InterPro" id="IPR000504">
    <property type="entry name" value="RRM_dom"/>
</dbReference>
<dbReference type="Pfam" id="PF00076">
    <property type="entry name" value="RRM_1"/>
    <property type="match status" value="1"/>
</dbReference>
<dbReference type="InterPro" id="IPR048289">
    <property type="entry name" value="RRM2_NsCP33-like"/>
</dbReference>
<dbReference type="InterPro" id="IPR052462">
    <property type="entry name" value="SLIRP/GR-RBP-like"/>
</dbReference>
<keyword evidence="5" id="KW-1185">Reference proteome</keyword>
<feature type="domain" description="RRM" evidence="3">
    <location>
        <begin position="1"/>
        <end position="79"/>
    </location>
</feature>
<dbReference type="EMBL" id="LMBR01000257">
    <property type="protein sequence ID" value="KUL20212.1"/>
    <property type="molecule type" value="Genomic_DNA"/>
</dbReference>
<dbReference type="GO" id="GO:0003723">
    <property type="term" value="F:RNA binding"/>
    <property type="evidence" value="ECO:0007669"/>
    <property type="project" value="UniProtKB-KW"/>
</dbReference>
<dbReference type="CDD" id="cd21608">
    <property type="entry name" value="RRM2_NsCP33_like"/>
    <property type="match status" value="1"/>
</dbReference>
<dbReference type="OrthoDB" id="9798855at2"/>
<reference evidence="4 5" key="1">
    <citation type="submission" date="2015-10" db="EMBL/GenBank/DDBJ databases">
        <title>Draft Genome Sequence of Chlorobium limicola strain Frasassi Growing under Artificial Lighting in the Frasassi Cave System.</title>
        <authorList>
            <person name="Mansor M."/>
            <person name="Macalady J."/>
        </authorList>
    </citation>
    <scope>NUCLEOTIDE SEQUENCE [LARGE SCALE GENOMIC DNA]</scope>
    <source>
        <strain evidence="4 5">Frasassi</strain>
    </source>
</reference>
<feature type="compositionally biased region" description="Basic and acidic residues" evidence="2">
    <location>
        <begin position="73"/>
        <end position="84"/>
    </location>
</feature>
<dbReference type="Gene3D" id="3.30.70.330">
    <property type="match status" value="1"/>
</dbReference>
<protein>
    <submittedName>
        <fullName evidence="4">RNA-binding protein</fullName>
    </submittedName>
</protein>
<evidence type="ECO:0000313" key="5">
    <source>
        <dbReference type="Proteomes" id="UP000053937"/>
    </source>
</evidence>
<dbReference type="SUPFAM" id="SSF54928">
    <property type="entry name" value="RNA-binding domain, RBD"/>
    <property type="match status" value="1"/>
</dbReference>
<organism evidence="4 5">
    <name type="scientific">Chlorobium limicola</name>
    <dbReference type="NCBI Taxonomy" id="1092"/>
    <lineage>
        <taxon>Bacteria</taxon>
        <taxon>Pseudomonadati</taxon>
        <taxon>Chlorobiota</taxon>
        <taxon>Chlorobiia</taxon>
        <taxon>Chlorobiales</taxon>
        <taxon>Chlorobiaceae</taxon>
        <taxon>Chlorobium/Pelodictyon group</taxon>
        <taxon>Chlorobium</taxon>
    </lineage>
</organism>
<sequence length="90" mass="10064">MNIYIGNLDYNVTESDLRETFGEFGEVSNASVITDKFTGRSKGFGFVEMPNNAEASEAISSLNDSDLNGRTIKVNEAKPREQRPISRPRY</sequence>
<evidence type="ECO:0000259" key="3">
    <source>
        <dbReference type="PROSITE" id="PS50102"/>
    </source>
</evidence>
<dbReference type="InterPro" id="IPR012677">
    <property type="entry name" value="Nucleotide-bd_a/b_plait_sf"/>
</dbReference>
<evidence type="ECO:0000256" key="2">
    <source>
        <dbReference type="SAM" id="MobiDB-lite"/>
    </source>
</evidence>